<dbReference type="Proteomes" id="UP000007129">
    <property type="component" value="Unassembled WGS sequence"/>
</dbReference>
<dbReference type="HOGENOM" id="CLU_2184473_0_0_1"/>
<feature type="compositionally biased region" description="Basic and acidic residues" evidence="1">
    <location>
        <begin position="1"/>
        <end position="20"/>
    </location>
</feature>
<comment type="caution">
    <text evidence="2">The sequence shown here is derived from an EMBL/GenBank/DDBJ whole genome shotgun (WGS) entry which is preliminary data.</text>
</comment>
<reference evidence="2 3" key="1">
    <citation type="journal article" date="2012" name="BMC Genomics">
        <title>Tools to kill: Genome of one of the most destructive plant pathogenic fungi Macrophomina phaseolina.</title>
        <authorList>
            <person name="Islam M.S."/>
            <person name="Haque M.S."/>
            <person name="Islam M.M."/>
            <person name="Emdad E.M."/>
            <person name="Halim A."/>
            <person name="Hossen Q.M.M."/>
            <person name="Hossain M.Z."/>
            <person name="Ahmed B."/>
            <person name="Rahim S."/>
            <person name="Rahman M.S."/>
            <person name="Alam M.M."/>
            <person name="Hou S."/>
            <person name="Wan X."/>
            <person name="Saito J.A."/>
            <person name="Alam M."/>
        </authorList>
    </citation>
    <scope>NUCLEOTIDE SEQUENCE [LARGE SCALE GENOMIC DNA]</scope>
    <source>
        <strain evidence="2 3">MS6</strain>
    </source>
</reference>
<dbReference type="EMBL" id="AHHD01000325">
    <property type="protein sequence ID" value="EKG15152.1"/>
    <property type="molecule type" value="Genomic_DNA"/>
</dbReference>
<sequence length="109" mass="12627">MDWADSIEKAEPQSRVEGCDVARPGHLGRAENTNSRKARCTLWRGRNLFQNHYMILNQRPLHPSLLPRYRSRLQISPRCRTRPEPFDKRIFGKAEALSVAALLTAESWK</sequence>
<dbReference type="InParanoid" id="K2RQV8"/>
<protein>
    <submittedName>
        <fullName evidence="2">Uncharacterized protein</fullName>
    </submittedName>
</protein>
<evidence type="ECO:0000313" key="2">
    <source>
        <dbReference type="EMBL" id="EKG15152.1"/>
    </source>
</evidence>
<dbReference type="VEuPathDB" id="FungiDB:MPH_07668"/>
<organism evidence="2 3">
    <name type="scientific">Macrophomina phaseolina (strain MS6)</name>
    <name type="common">Charcoal rot fungus</name>
    <dbReference type="NCBI Taxonomy" id="1126212"/>
    <lineage>
        <taxon>Eukaryota</taxon>
        <taxon>Fungi</taxon>
        <taxon>Dikarya</taxon>
        <taxon>Ascomycota</taxon>
        <taxon>Pezizomycotina</taxon>
        <taxon>Dothideomycetes</taxon>
        <taxon>Dothideomycetes incertae sedis</taxon>
        <taxon>Botryosphaeriales</taxon>
        <taxon>Botryosphaeriaceae</taxon>
        <taxon>Macrophomina</taxon>
    </lineage>
</organism>
<gene>
    <name evidence="2" type="ORF">MPH_07668</name>
</gene>
<accession>K2RQV8</accession>
<proteinExistence type="predicted"/>
<evidence type="ECO:0000313" key="3">
    <source>
        <dbReference type="Proteomes" id="UP000007129"/>
    </source>
</evidence>
<evidence type="ECO:0000256" key="1">
    <source>
        <dbReference type="SAM" id="MobiDB-lite"/>
    </source>
</evidence>
<dbReference type="AlphaFoldDB" id="K2RQV8"/>
<name>K2RQV8_MACPH</name>
<feature type="region of interest" description="Disordered" evidence="1">
    <location>
        <begin position="1"/>
        <end position="32"/>
    </location>
</feature>